<name>A0ABN8YZM7_RANTA</name>
<accession>A0ABN8YZM7</accession>
<dbReference type="Proteomes" id="UP001176941">
    <property type="component" value="Chromosome 25"/>
</dbReference>
<reference evidence="1" key="1">
    <citation type="submission" date="2023-04" db="EMBL/GenBank/DDBJ databases">
        <authorList>
            <consortium name="ELIXIR-Norway"/>
        </authorList>
    </citation>
    <scope>NUCLEOTIDE SEQUENCE [LARGE SCALE GENOMIC DNA]</scope>
</reference>
<keyword evidence="2" id="KW-1185">Reference proteome</keyword>
<evidence type="ECO:0000313" key="2">
    <source>
        <dbReference type="Proteomes" id="UP001176941"/>
    </source>
</evidence>
<organism evidence="1 2">
    <name type="scientific">Rangifer tarandus platyrhynchus</name>
    <name type="common">Svalbard reindeer</name>
    <dbReference type="NCBI Taxonomy" id="3082113"/>
    <lineage>
        <taxon>Eukaryota</taxon>
        <taxon>Metazoa</taxon>
        <taxon>Chordata</taxon>
        <taxon>Craniata</taxon>
        <taxon>Vertebrata</taxon>
        <taxon>Euteleostomi</taxon>
        <taxon>Mammalia</taxon>
        <taxon>Eutheria</taxon>
        <taxon>Laurasiatheria</taxon>
        <taxon>Artiodactyla</taxon>
        <taxon>Ruminantia</taxon>
        <taxon>Pecora</taxon>
        <taxon>Cervidae</taxon>
        <taxon>Odocoileinae</taxon>
        <taxon>Rangifer</taxon>
    </lineage>
</organism>
<evidence type="ECO:0000313" key="1">
    <source>
        <dbReference type="EMBL" id="CAI9166131.1"/>
    </source>
</evidence>
<gene>
    <name evidence="1" type="ORF">MRATA1EN1_LOCUS15093</name>
</gene>
<sequence>MPPVQPSASGRQQGARLGWLALHEVAFHDAQPPCLSLCPDPTFPSSCPRVGRKSWMKAASVPLSRPPSKASTLPWAPLA</sequence>
<protein>
    <submittedName>
        <fullName evidence="1">Uncharacterized protein</fullName>
    </submittedName>
</protein>
<proteinExistence type="predicted"/>
<dbReference type="EMBL" id="OX459961">
    <property type="protein sequence ID" value="CAI9166131.1"/>
    <property type="molecule type" value="Genomic_DNA"/>
</dbReference>